<reference evidence="2" key="1">
    <citation type="submission" date="2021-01" db="EMBL/GenBank/DDBJ databases">
        <title>Enterococcus.</title>
        <authorList>
            <person name="Du X."/>
            <person name="Wang N."/>
        </authorList>
    </citation>
    <scope>NUCLEOTIDE SEQUENCE [LARGE SCALE GENOMIC DNA]</scope>
    <source>
        <strain evidence="2">T90-2</strain>
    </source>
</reference>
<dbReference type="InterPro" id="IPR000674">
    <property type="entry name" value="Ald_Oxase/Xan_DH_a/b"/>
</dbReference>
<evidence type="ECO:0000259" key="1">
    <source>
        <dbReference type="Pfam" id="PF01315"/>
    </source>
</evidence>
<dbReference type="EMBL" id="CP068242">
    <property type="protein sequence ID" value="QQV79625.1"/>
    <property type="molecule type" value="Genomic_DNA"/>
</dbReference>
<protein>
    <recommendedName>
        <fullName evidence="1">Aldehyde oxidase/xanthine dehydrogenase a/b hammerhead domain-containing protein</fullName>
    </recommendedName>
</protein>
<sequence length="83" mass="9307">MHLLLRSAYPRAKVLSIDSTQALAHPDCVAVFTAKDVPGNNKIGHLEFISDWDVMIPEGEITRYVGGCSGTRCFKKEKKPYQR</sequence>
<dbReference type="InterPro" id="IPR036856">
    <property type="entry name" value="Ald_Oxase/Xan_DH_a/b_sf"/>
</dbReference>
<dbReference type="SUPFAM" id="SSF54665">
    <property type="entry name" value="CO dehydrogenase molybdoprotein N-domain-like"/>
    <property type="match status" value="1"/>
</dbReference>
<feature type="domain" description="Aldehyde oxidase/xanthine dehydrogenase a/b hammerhead" evidence="1">
    <location>
        <begin position="4"/>
        <end position="53"/>
    </location>
</feature>
<organism evidence="2">
    <name type="scientific">Enterococcus faecalis</name>
    <name type="common">Streptococcus faecalis</name>
    <dbReference type="NCBI Taxonomy" id="1351"/>
    <lineage>
        <taxon>Bacteria</taxon>
        <taxon>Bacillati</taxon>
        <taxon>Bacillota</taxon>
        <taxon>Bacilli</taxon>
        <taxon>Lactobacillales</taxon>
        <taxon>Enterococcaceae</taxon>
        <taxon>Enterococcus</taxon>
    </lineage>
</organism>
<gene>
    <name evidence="2" type="ORF">JG559_01920</name>
</gene>
<dbReference type="Pfam" id="PF01315">
    <property type="entry name" value="Ald_Xan_dh_C"/>
    <property type="match status" value="1"/>
</dbReference>
<proteinExistence type="predicted"/>
<dbReference type="AlphaFoldDB" id="A0A974NZB1"/>
<accession>A0A974NZB1</accession>
<name>A0A974NZB1_ENTFL</name>
<evidence type="ECO:0000313" key="2">
    <source>
        <dbReference type="EMBL" id="QQV79625.1"/>
    </source>
</evidence>
<dbReference type="Gene3D" id="3.90.1170.50">
    <property type="entry name" value="Aldehyde oxidase/xanthine dehydrogenase, a/b hammerhead"/>
    <property type="match status" value="1"/>
</dbReference>